<dbReference type="PANTHER" id="PTHR10625:SF19">
    <property type="entry name" value="HISTONE DEACETYLASE 12"/>
    <property type="match status" value="1"/>
</dbReference>
<dbReference type="RefSeq" id="WP_014798818.1">
    <property type="nucleotide sequence ID" value="NC_018018.1"/>
</dbReference>
<comment type="similarity">
    <text evidence="1">Belongs to the histone deacetylase family.</text>
</comment>
<evidence type="ECO:0000256" key="2">
    <source>
        <dbReference type="ARBA" id="ARBA00022801"/>
    </source>
</evidence>
<organism evidence="4 5">
    <name type="scientific">Bernardetia litoralis (strain ATCC 23117 / DSM 6794 / NBRC 15988 / NCIMB 1366 / Fx l1 / Sio-4)</name>
    <name type="common">Flexibacter litoralis</name>
    <dbReference type="NCBI Taxonomy" id="880071"/>
    <lineage>
        <taxon>Bacteria</taxon>
        <taxon>Pseudomonadati</taxon>
        <taxon>Bacteroidota</taxon>
        <taxon>Cytophagia</taxon>
        <taxon>Cytophagales</taxon>
        <taxon>Bernardetiaceae</taxon>
        <taxon>Bernardetia</taxon>
    </lineage>
</organism>
<dbReference type="InterPro" id="IPR037138">
    <property type="entry name" value="His_deacetylse_dom_sf"/>
</dbReference>
<dbReference type="InterPro" id="IPR044150">
    <property type="entry name" value="HDAC_classIV"/>
</dbReference>
<dbReference type="GO" id="GO:0004407">
    <property type="term" value="F:histone deacetylase activity"/>
    <property type="evidence" value="ECO:0007669"/>
    <property type="project" value="InterPro"/>
</dbReference>
<dbReference type="STRING" id="880071.Fleli_3045"/>
<evidence type="ECO:0000256" key="1">
    <source>
        <dbReference type="ARBA" id="ARBA00005947"/>
    </source>
</evidence>
<reference evidence="5" key="1">
    <citation type="submission" date="2012-06" db="EMBL/GenBank/DDBJ databases">
        <title>The complete genome of Flexibacter litoralis DSM 6794.</title>
        <authorList>
            <person name="Lucas S."/>
            <person name="Copeland A."/>
            <person name="Lapidus A."/>
            <person name="Glavina del Rio T."/>
            <person name="Dalin E."/>
            <person name="Tice H."/>
            <person name="Bruce D."/>
            <person name="Goodwin L."/>
            <person name="Pitluck S."/>
            <person name="Peters L."/>
            <person name="Ovchinnikova G."/>
            <person name="Lu M."/>
            <person name="Kyrpides N."/>
            <person name="Mavromatis K."/>
            <person name="Ivanova N."/>
            <person name="Brettin T."/>
            <person name="Detter J.C."/>
            <person name="Han C."/>
            <person name="Larimer F."/>
            <person name="Land M."/>
            <person name="Hauser L."/>
            <person name="Markowitz V."/>
            <person name="Cheng J.-F."/>
            <person name="Hugenholtz P."/>
            <person name="Woyke T."/>
            <person name="Wu D."/>
            <person name="Spring S."/>
            <person name="Lang E."/>
            <person name="Kopitz M."/>
            <person name="Brambilla E."/>
            <person name="Klenk H.-P."/>
            <person name="Eisen J.A."/>
        </authorList>
    </citation>
    <scope>NUCLEOTIDE SEQUENCE [LARGE SCALE GENOMIC DNA]</scope>
    <source>
        <strain evidence="5">ATCC 23117 / DSM 6794 / NBRC 15988 / NCIMB 1366 / Sio-4</strain>
    </source>
</reference>
<dbReference type="Proteomes" id="UP000006054">
    <property type="component" value="Chromosome"/>
</dbReference>
<evidence type="ECO:0000313" key="4">
    <source>
        <dbReference type="EMBL" id="AFM05386.1"/>
    </source>
</evidence>
<accession>I4AN51</accession>
<dbReference type="EMBL" id="CP003345">
    <property type="protein sequence ID" value="AFM05386.1"/>
    <property type="molecule type" value="Genomic_DNA"/>
</dbReference>
<dbReference type="Pfam" id="PF00850">
    <property type="entry name" value="Hist_deacetyl"/>
    <property type="match status" value="1"/>
</dbReference>
<dbReference type="eggNOG" id="COG0123">
    <property type="taxonomic scope" value="Bacteria"/>
</dbReference>
<dbReference type="CDD" id="cd09993">
    <property type="entry name" value="HDAC_classIV"/>
    <property type="match status" value="1"/>
</dbReference>
<proteinExistence type="inferred from homology"/>
<dbReference type="InterPro" id="IPR023801">
    <property type="entry name" value="His_deacetylse_dom"/>
</dbReference>
<dbReference type="InterPro" id="IPR000286">
    <property type="entry name" value="HDACs"/>
</dbReference>
<dbReference type="PRINTS" id="PR01270">
    <property type="entry name" value="HDASUPER"/>
</dbReference>
<evidence type="ECO:0000313" key="5">
    <source>
        <dbReference type="Proteomes" id="UP000006054"/>
    </source>
</evidence>
<gene>
    <name evidence="4" type="ordered locus">Fleli_3045</name>
</gene>
<dbReference type="HOGENOM" id="CLU_007727_1_0_10"/>
<evidence type="ECO:0000259" key="3">
    <source>
        <dbReference type="Pfam" id="PF00850"/>
    </source>
</evidence>
<dbReference type="PANTHER" id="PTHR10625">
    <property type="entry name" value="HISTONE DEACETYLASE HDAC1-RELATED"/>
    <property type="match status" value="1"/>
</dbReference>
<dbReference type="GO" id="GO:0016787">
    <property type="term" value="F:hydrolase activity"/>
    <property type="evidence" value="ECO:0007669"/>
    <property type="project" value="UniProtKB-KW"/>
</dbReference>
<keyword evidence="5" id="KW-1185">Reference proteome</keyword>
<sequence>MLKIAFSPVYAHSLPQTHRFPMLKYELLPEQLIYEGTATKENFFEPIPISEKKIVRVHTSEYWNKLKTLSLTKKEIRKTGFPLSQKLVDREIIIAGGTIQNSEFALQYGASMNIAGGTHHAFTEHGEGFCLLNDIALASYHLIDEHNINKILIIDLDVHQGNGTAEIFQNEKRVFTFSMHGEKNYPHKKENSDLDIELKDGTDDKTYLKVLKETLPKLIQEQKPQFIFFQAGVDVLATDKLGRLGMTLQGCRERDKFVFQESKKNNIPICVSMGGGYSPKISDLVEAHANTYRLVRDIYF</sequence>
<dbReference type="InterPro" id="IPR023696">
    <property type="entry name" value="Ureohydrolase_dom_sf"/>
</dbReference>
<name>I4AN51_BERLS</name>
<dbReference type="KEGG" id="fli:Fleli_3045"/>
<dbReference type="PATRIC" id="fig|880071.3.peg.3041"/>
<keyword evidence="2" id="KW-0378">Hydrolase</keyword>
<protein>
    <submittedName>
        <fullName evidence="4">Deacetylase, histone deacetylase/acetoin utilization protein</fullName>
    </submittedName>
</protein>
<dbReference type="OrthoDB" id="9808367at2"/>
<dbReference type="SUPFAM" id="SSF52768">
    <property type="entry name" value="Arginase/deacetylase"/>
    <property type="match status" value="1"/>
</dbReference>
<dbReference type="AlphaFoldDB" id="I4AN51"/>
<dbReference type="Gene3D" id="3.40.800.20">
    <property type="entry name" value="Histone deacetylase domain"/>
    <property type="match status" value="1"/>
</dbReference>
<feature type="domain" description="Histone deacetylase" evidence="3">
    <location>
        <begin position="24"/>
        <end position="289"/>
    </location>
</feature>
<dbReference type="GO" id="GO:0040029">
    <property type="term" value="P:epigenetic regulation of gene expression"/>
    <property type="evidence" value="ECO:0007669"/>
    <property type="project" value="TreeGrafter"/>
</dbReference>